<name>A0ABP9FPM1_9ACTN</name>
<comment type="caution">
    <text evidence="2">The sequence shown here is derived from an EMBL/GenBank/DDBJ whole genome shotgun (WGS) entry which is preliminary data.</text>
</comment>
<sequence length="113" mass="11842">MSEELSREDLQAALGVRQEMGAEIEPALVDSLARKIEATVERRFQAEMVASKAEADAARAGQGGRLAVGIVSLVMAIPLTAIAGGMSGFLGMLLVWVGIVAVNVAMAIRRPHA</sequence>
<keyword evidence="1" id="KW-0472">Membrane</keyword>
<feature type="transmembrane region" description="Helical" evidence="1">
    <location>
        <begin position="89"/>
        <end position="108"/>
    </location>
</feature>
<evidence type="ECO:0008006" key="4">
    <source>
        <dbReference type="Google" id="ProtNLM"/>
    </source>
</evidence>
<evidence type="ECO:0000256" key="1">
    <source>
        <dbReference type="SAM" id="Phobius"/>
    </source>
</evidence>
<dbReference type="EMBL" id="BAABLV010000043">
    <property type="protein sequence ID" value="GAA4907745.1"/>
    <property type="molecule type" value="Genomic_DNA"/>
</dbReference>
<organism evidence="2 3">
    <name type="scientific">Tessaracoccus lubricantis</name>
    <dbReference type="NCBI Taxonomy" id="545543"/>
    <lineage>
        <taxon>Bacteria</taxon>
        <taxon>Bacillati</taxon>
        <taxon>Actinomycetota</taxon>
        <taxon>Actinomycetes</taxon>
        <taxon>Propionibacteriales</taxon>
        <taxon>Propionibacteriaceae</taxon>
        <taxon>Tessaracoccus</taxon>
    </lineage>
</organism>
<dbReference type="RefSeq" id="WP_345584144.1">
    <property type="nucleotide sequence ID" value="NZ_BAABLV010000043.1"/>
</dbReference>
<evidence type="ECO:0000313" key="2">
    <source>
        <dbReference type="EMBL" id="GAA4907745.1"/>
    </source>
</evidence>
<keyword evidence="1" id="KW-0812">Transmembrane</keyword>
<reference evidence="3" key="1">
    <citation type="journal article" date="2019" name="Int. J. Syst. Evol. Microbiol.">
        <title>The Global Catalogue of Microorganisms (GCM) 10K type strain sequencing project: providing services to taxonomists for standard genome sequencing and annotation.</title>
        <authorList>
            <consortium name="The Broad Institute Genomics Platform"/>
            <consortium name="The Broad Institute Genome Sequencing Center for Infectious Disease"/>
            <person name="Wu L."/>
            <person name="Ma J."/>
        </authorList>
    </citation>
    <scope>NUCLEOTIDE SEQUENCE [LARGE SCALE GENOMIC DNA]</scope>
    <source>
        <strain evidence="3">JCM 19125</strain>
    </source>
</reference>
<accession>A0ABP9FPM1</accession>
<feature type="transmembrane region" description="Helical" evidence="1">
    <location>
        <begin position="66"/>
        <end position="83"/>
    </location>
</feature>
<dbReference type="Proteomes" id="UP001501521">
    <property type="component" value="Unassembled WGS sequence"/>
</dbReference>
<gene>
    <name evidence="2" type="ORF">GCM10025789_29030</name>
</gene>
<keyword evidence="3" id="KW-1185">Reference proteome</keyword>
<keyword evidence="1" id="KW-1133">Transmembrane helix</keyword>
<evidence type="ECO:0000313" key="3">
    <source>
        <dbReference type="Proteomes" id="UP001501521"/>
    </source>
</evidence>
<proteinExistence type="predicted"/>
<protein>
    <recommendedName>
        <fullName evidence="4">DUF3040 domain-containing protein</fullName>
    </recommendedName>
</protein>